<feature type="compositionally biased region" description="Low complexity" evidence="9">
    <location>
        <begin position="142"/>
        <end position="202"/>
    </location>
</feature>
<dbReference type="EMBL" id="CP137573">
    <property type="protein sequence ID" value="WOX25330.1"/>
    <property type="molecule type" value="Genomic_DNA"/>
</dbReference>
<feature type="transmembrane region" description="Helical" evidence="10">
    <location>
        <begin position="216"/>
        <end position="236"/>
    </location>
</feature>
<feature type="region of interest" description="Disordered" evidence="9">
    <location>
        <begin position="137"/>
        <end position="213"/>
    </location>
</feature>
<evidence type="ECO:0000256" key="9">
    <source>
        <dbReference type="SAM" id="MobiDB-lite"/>
    </source>
</evidence>
<feature type="compositionally biased region" description="Gly residues" evidence="9">
    <location>
        <begin position="84"/>
        <end position="104"/>
    </location>
</feature>
<dbReference type="InterPro" id="IPR019931">
    <property type="entry name" value="LPXTG_anchor"/>
</dbReference>
<evidence type="ECO:0000256" key="8">
    <source>
        <dbReference type="PROSITE-ProRule" id="PRU01232"/>
    </source>
</evidence>
<keyword evidence="4 11" id="KW-0732">Signal</keyword>
<evidence type="ECO:0000256" key="4">
    <source>
        <dbReference type="ARBA" id="ARBA00022729"/>
    </source>
</evidence>
<sequence>MRQVTRKGLMTVVAAGGVFALGGGLAHADANADGVAKNSPGVASGNSVQVPVHVPVNACGNTINVIGVLNPAFGNKCANVSKTGGGSGGSSAGGHTSGSPGVGSGNNVQVPVDVPVNACGNSVTVIGAGNTAYGNECENGIEPSTPSHPGEPSHPGNPNNPGNPSTPGNPSNPGTPSNPGEPGHPGTPTGPNTPGTHTITPPKGGSEELAETGAGGSLGLILPAGAGLLLGGAILYRRARASA</sequence>
<feature type="domain" description="Chaplin" evidence="13">
    <location>
        <begin position="39"/>
        <end position="79"/>
    </location>
</feature>
<evidence type="ECO:0000256" key="5">
    <source>
        <dbReference type="ARBA" id="ARBA00022889"/>
    </source>
</evidence>
<proteinExistence type="predicted"/>
<reference evidence="14 15" key="1">
    <citation type="submission" date="2023-10" db="EMBL/GenBank/DDBJ databases">
        <title>The genome sequence of Streptomyces sp. HUAS YS2.</title>
        <authorList>
            <person name="Mo P."/>
        </authorList>
    </citation>
    <scope>NUCLEOTIDE SEQUENCE [LARGE SCALE GENOMIC DNA]</scope>
    <source>
        <strain evidence="14 15">HUAS YS2</strain>
    </source>
</reference>
<keyword evidence="7" id="KW-0572">Peptidoglycan-anchor</keyword>
<gene>
    <name evidence="14" type="ORF">R2D22_29725</name>
</gene>
<comment type="subcellular location">
    <subcellularLocation>
        <location evidence="1">Secreted</location>
        <location evidence="1">Cell wall</location>
    </subcellularLocation>
</comment>
<keyword evidence="5" id="KW-0130">Cell adhesion</keyword>
<evidence type="ECO:0000256" key="1">
    <source>
        <dbReference type="ARBA" id="ARBA00004191"/>
    </source>
</evidence>
<protein>
    <submittedName>
        <fullName evidence="14">Chaplin family protein</fullName>
    </submittedName>
</protein>
<feature type="domain" description="Chaplin" evidence="13">
    <location>
        <begin position="99"/>
        <end position="139"/>
    </location>
</feature>
<keyword evidence="10" id="KW-1133">Transmembrane helix</keyword>
<dbReference type="PROSITE" id="PS50847">
    <property type="entry name" value="GRAM_POS_ANCHORING"/>
    <property type="match status" value="1"/>
</dbReference>
<keyword evidence="3" id="KW-0964">Secreted</keyword>
<evidence type="ECO:0000256" key="7">
    <source>
        <dbReference type="ARBA" id="ARBA00023088"/>
    </source>
</evidence>
<dbReference type="Proteomes" id="UP001301731">
    <property type="component" value="Chromosome"/>
</dbReference>
<accession>A0ABZ0M0R0</accession>
<evidence type="ECO:0000313" key="15">
    <source>
        <dbReference type="Proteomes" id="UP001301731"/>
    </source>
</evidence>
<dbReference type="Pfam" id="PF03777">
    <property type="entry name" value="ChpA-C"/>
    <property type="match status" value="2"/>
</dbReference>
<keyword evidence="2" id="KW-0134">Cell wall</keyword>
<evidence type="ECO:0000259" key="12">
    <source>
        <dbReference type="PROSITE" id="PS50847"/>
    </source>
</evidence>
<evidence type="ECO:0000259" key="13">
    <source>
        <dbReference type="PROSITE" id="PS51884"/>
    </source>
</evidence>
<name>A0ABZ0M0R0_9ACTN</name>
<dbReference type="PROSITE" id="PS51884">
    <property type="entry name" value="CHAPLIN"/>
    <property type="match status" value="2"/>
</dbReference>
<evidence type="ECO:0000256" key="6">
    <source>
        <dbReference type="ARBA" id="ARBA00023087"/>
    </source>
</evidence>
<evidence type="ECO:0000313" key="14">
    <source>
        <dbReference type="EMBL" id="WOX25330.1"/>
    </source>
</evidence>
<dbReference type="RefSeq" id="WP_318107815.1">
    <property type="nucleotide sequence ID" value="NZ_CP137573.1"/>
</dbReference>
<keyword evidence="10" id="KW-0472">Membrane</keyword>
<evidence type="ECO:0000256" key="11">
    <source>
        <dbReference type="SAM" id="SignalP"/>
    </source>
</evidence>
<keyword evidence="15" id="KW-1185">Reference proteome</keyword>
<feature type="domain" description="Gram-positive cocci surface proteins LPxTG" evidence="12">
    <location>
        <begin position="209"/>
        <end position="243"/>
    </location>
</feature>
<dbReference type="InterPro" id="IPR005528">
    <property type="entry name" value="ChpA-H"/>
</dbReference>
<feature type="signal peptide" evidence="11">
    <location>
        <begin position="1"/>
        <end position="28"/>
    </location>
</feature>
<evidence type="ECO:0000256" key="3">
    <source>
        <dbReference type="ARBA" id="ARBA00022525"/>
    </source>
</evidence>
<feature type="chain" id="PRO_5047352874" evidence="11">
    <location>
        <begin position="29"/>
        <end position="243"/>
    </location>
</feature>
<evidence type="ECO:0000256" key="10">
    <source>
        <dbReference type="SAM" id="Phobius"/>
    </source>
</evidence>
<keyword evidence="6 8" id="KW-0034">Amyloid</keyword>
<feature type="region of interest" description="Disordered" evidence="9">
    <location>
        <begin position="84"/>
        <end position="109"/>
    </location>
</feature>
<organism evidence="14 15">
    <name type="scientific">Streptomyces solicathayae</name>
    <dbReference type="NCBI Taxonomy" id="3081768"/>
    <lineage>
        <taxon>Bacteria</taxon>
        <taxon>Bacillati</taxon>
        <taxon>Actinomycetota</taxon>
        <taxon>Actinomycetes</taxon>
        <taxon>Kitasatosporales</taxon>
        <taxon>Streptomycetaceae</taxon>
        <taxon>Streptomyces</taxon>
    </lineage>
</organism>
<keyword evidence="10" id="KW-0812">Transmembrane</keyword>
<evidence type="ECO:0000256" key="2">
    <source>
        <dbReference type="ARBA" id="ARBA00022512"/>
    </source>
</evidence>